<sequence>MTYLYRQASTLEKQAIFELYRVVMSDYISHIWGWNEDWQTNDFSTHFNPEGITLVYKESELVAYSHIEIKDEQLYLRMIAIHPDQQRNGIGTKLLESLIASAKEQSKSIALEVFKINTEAKRLYEKYGFNVEGETAASYIMSL</sequence>
<proteinExistence type="predicted"/>
<keyword evidence="5" id="KW-1185">Reference proteome</keyword>
<dbReference type="Proteomes" id="UP000191980">
    <property type="component" value="Unassembled WGS sequence"/>
</dbReference>
<gene>
    <name evidence="4" type="ORF">AU255_12385</name>
</gene>
<dbReference type="InterPro" id="IPR050680">
    <property type="entry name" value="YpeA/RimI_acetyltransf"/>
</dbReference>
<dbReference type="OrthoDB" id="5522469at2"/>
<dbReference type="InterPro" id="IPR016181">
    <property type="entry name" value="Acyl_CoA_acyltransferase"/>
</dbReference>
<organism evidence="4 5">
    <name type="scientific">Methyloprofundus sedimenti</name>
    <dbReference type="NCBI Taxonomy" id="1420851"/>
    <lineage>
        <taxon>Bacteria</taxon>
        <taxon>Pseudomonadati</taxon>
        <taxon>Pseudomonadota</taxon>
        <taxon>Gammaproteobacteria</taxon>
        <taxon>Methylococcales</taxon>
        <taxon>Methylococcaceae</taxon>
        <taxon>Methyloprofundus</taxon>
    </lineage>
</organism>
<comment type="caution">
    <text evidence="4">The sequence shown here is derived from an EMBL/GenBank/DDBJ whole genome shotgun (WGS) entry which is preliminary data.</text>
</comment>
<dbReference type="STRING" id="1420851.AU255_12385"/>
<evidence type="ECO:0000313" key="4">
    <source>
        <dbReference type="EMBL" id="OQK18571.1"/>
    </source>
</evidence>
<evidence type="ECO:0000256" key="1">
    <source>
        <dbReference type="ARBA" id="ARBA00022679"/>
    </source>
</evidence>
<reference evidence="4 5" key="1">
    <citation type="submission" date="2015-12" db="EMBL/GenBank/DDBJ databases">
        <authorList>
            <person name="Shamseldin A."/>
            <person name="Moawad H."/>
            <person name="Abd El-Rahim W.M."/>
            <person name="Sadowsky M.J."/>
        </authorList>
    </citation>
    <scope>NUCLEOTIDE SEQUENCE [LARGE SCALE GENOMIC DNA]</scope>
    <source>
        <strain evidence="4 5">WF1</strain>
    </source>
</reference>
<keyword evidence="2" id="KW-0012">Acyltransferase</keyword>
<keyword evidence="1" id="KW-0808">Transferase</keyword>
<dbReference type="SUPFAM" id="SSF55729">
    <property type="entry name" value="Acyl-CoA N-acyltransferases (Nat)"/>
    <property type="match status" value="1"/>
</dbReference>
<accession>A0A1V8MAF2</accession>
<dbReference type="InterPro" id="IPR000182">
    <property type="entry name" value="GNAT_dom"/>
</dbReference>
<evidence type="ECO:0000259" key="3">
    <source>
        <dbReference type="PROSITE" id="PS51186"/>
    </source>
</evidence>
<dbReference type="PANTHER" id="PTHR43420:SF47">
    <property type="entry name" value="N-ACETYLTRANSFERASE DOMAIN-CONTAINING PROTEIN"/>
    <property type="match status" value="1"/>
</dbReference>
<dbReference type="CDD" id="cd04301">
    <property type="entry name" value="NAT_SF"/>
    <property type="match status" value="1"/>
</dbReference>
<name>A0A1V8MAF2_9GAMM</name>
<dbReference type="RefSeq" id="WP_080523171.1">
    <property type="nucleotide sequence ID" value="NZ_LPUF01000001.1"/>
</dbReference>
<feature type="domain" description="N-acetyltransferase" evidence="3">
    <location>
        <begin position="3"/>
        <end position="143"/>
    </location>
</feature>
<dbReference type="PANTHER" id="PTHR43420">
    <property type="entry name" value="ACETYLTRANSFERASE"/>
    <property type="match status" value="1"/>
</dbReference>
<dbReference type="PROSITE" id="PS51186">
    <property type="entry name" value="GNAT"/>
    <property type="match status" value="1"/>
</dbReference>
<dbReference type="AlphaFoldDB" id="A0A1V8MAF2"/>
<evidence type="ECO:0000256" key="2">
    <source>
        <dbReference type="ARBA" id="ARBA00023315"/>
    </source>
</evidence>
<dbReference type="GO" id="GO:0016747">
    <property type="term" value="F:acyltransferase activity, transferring groups other than amino-acyl groups"/>
    <property type="evidence" value="ECO:0007669"/>
    <property type="project" value="InterPro"/>
</dbReference>
<dbReference type="Gene3D" id="3.40.630.30">
    <property type="match status" value="1"/>
</dbReference>
<protein>
    <recommendedName>
        <fullName evidence="3">N-acetyltransferase domain-containing protein</fullName>
    </recommendedName>
</protein>
<dbReference type="EMBL" id="LPUF01000001">
    <property type="protein sequence ID" value="OQK18571.1"/>
    <property type="molecule type" value="Genomic_DNA"/>
</dbReference>
<evidence type="ECO:0000313" key="5">
    <source>
        <dbReference type="Proteomes" id="UP000191980"/>
    </source>
</evidence>
<dbReference type="Pfam" id="PF00583">
    <property type="entry name" value="Acetyltransf_1"/>
    <property type="match status" value="1"/>
</dbReference>